<dbReference type="InterPro" id="IPR004593">
    <property type="entry name" value="SbcD"/>
</dbReference>
<dbReference type="InterPro" id="IPR029052">
    <property type="entry name" value="Metallo-depent_PP-like"/>
</dbReference>
<keyword evidence="7" id="KW-0255">Endonuclease</keyword>
<gene>
    <name evidence="7" type="primary">sbcD</name>
    <name evidence="10" type="ORF">LUCI_1836</name>
</gene>
<evidence type="ECO:0000256" key="5">
    <source>
        <dbReference type="ARBA" id="ARBA00022801"/>
    </source>
</evidence>
<dbReference type="InterPro" id="IPR041796">
    <property type="entry name" value="Mre11_N"/>
</dbReference>
<comment type="similarity">
    <text evidence="1 7">Belongs to the SbcD family.</text>
</comment>
<comment type="subunit">
    <text evidence="2 7">Heterodimer of SbcC and SbcD.</text>
</comment>
<organism evidence="10 11">
    <name type="scientific">Lucifera butyrica</name>
    <dbReference type="NCBI Taxonomy" id="1351585"/>
    <lineage>
        <taxon>Bacteria</taxon>
        <taxon>Bacillati</taxon>
        <taxon>Bacillota</taxon>
        <taxon>Negativicutes</taxon>
        <taxon>Veillonellales</taxon>
        <taxon>Veillonellaceae</taxon>
        <taxon>Lucifera</taxon>
    </lineage>
</organism>
<comment type="function">
    <text evidence="7">SbcCD cleaves DNA hairpin structures. These structures can inhibit DNA replication and are intermediates in certain DNA recombination reactions. The complex acts as a 3'-&gt;5' double strand exonuclease that can open hairpins. It also has a 5' single-strand endonuclease activity.</text>
</comment>
<evidence type="ECO:0000256" key="4">
    <source>
        <dbReference type="ARBA" id="ARBA00022722"/>
    </source>
</evidence>
<keyword evidence="5 7" id="KW-0378">Hydrolase</keyword>
<keyword evidence="4 7" id="KW-0540">Nuclease</keyword>
<keyword evidence="7" id="KW-0233">DNA recombination</keyword>
<dbReference type="Proteomes" id="UP000277811">
    <property type="component" value="Unassembled WGS sequence"/>
</dbReference>
<keyword evidence="11" id="KW-1185">Reference proteome</keyword>
<protein>
    <recommendedName>
        <fullName evidence="3 7">Nuclease SbcCD subunit D</fullName>
    </recommendedName>
</protein>
<feature type="domain" description="Calcineurin-like phosphoesterase" evidence="8">
    <location>
        <begin position="1"/>
        <end position="245"/>
    </location>
</feature>
<evidence type="ECO:0000259" key="8">
    <source>
        <dbReference type="Pfam" id="PF00149"/>
    </source>
</evidence>
<dbReference type="InterPro" id="IPR050535">
    <property type="entry name" value="DNA_Repair-Maintenance_Comp"/>
</dbReference>
<dbReference type="AlphaFoldDB" id="A0A498R6R6"/>
<feature type="domain" description="Nuclease SbcCD subunit D C-terminal" evidence="9">
    <location>
        <begin position="297"/>
        <end position="387"/>
    </location>
</feature>
<keyword evidence="6 7" id="KW-0269">Exonuclease</keyword>
<dbReference type="RefSeq" id="WP_122627540.1">
    <property type="nucleotide sequence ID" value="NZ_UPPP01000065.1"/>
</dbReference>
<dbReference type="InterPro" id="IPR026843">
    <property type="entry name" value="SbcD_C"/>
</dbReference>
<evidence type="ECO:0000256" key="6">
    <source>
        <dbReference type="ARBA" id="ARBA00022839"/>
    </source>
</evidence>
<name>A0A498R6R6_9FIRM</name>
<evidence type="ECO:0000313" key="10">
    <source>
        <dbReference type="EMBL" id="VBB06600.1"/>
    </source>
</evidence>
<dbReference type="NCBIfam" id="TIGR00619">
    <property type="entry name" value="sbcd"/>
    <property type="match status" value="1"/>
</dbReference>
<dbReference type="EMBL" id="UPPP01000065">
    <property type="protein sequence ID" value="VBB06600.1"/>
    <property type="molecule type" value="Genomic_DNA"/>
</dbReference>
<accession>A0A498R6R6</accession>
<dbReference type="OrthoDB" id="9773856at2"/>
<dbReference type="GO" id="GO:0006260">
    <property type="term" value="P:DNA replication"/>
    <property type="evidence" value="ECO:0007669"/>
    <property type="project" value="UniProtKB-KW"/>
</dbReference>
<evidence type="ECO:0000256" key="2">
    <source>
        <dbReference type="ARBA" id="ARBA00011322"/>
    </source>
</evidence>
<dbReference type="PANTHER" id="PTHR30337">
    <property type="entry name" value="COMPONENT OF ATP-DEPENDENT DSDNA EXONUCLEASE"/>
    <property type="match status" value="1"/>
</dbReference>
<reference evidence="10 11" key="1">
    <citation type="submission" date="2018-06" db="EMBL/GenBank/DDBJ databases">
        <authorList>
            <person name="Strepis N."/>
        </authorList>
    </citation>
    <scope>NUCLEOTIDE SEQUENCE [LARGE SCALE GENOMIC DNA]</scope>
    <source>
        <strain evidence="10">LUCI</strain>
    </source>
</reference>
<keyword evidence="7" id="KW-0235">DNA replication</keyword>
<sequence length="423" mass="46551">MRILHTADWHLGKTMDGRDRQPEQEQFIDEICGIAEQEAVDLVLIAGDVFHTPNPGAAAEELFYFALDRLSNHGVRGVVVIAGNHDNPERLCAPSPLADRLGITLVGLPRDEIYPTSYTPAGRVKRIQCGPSWLELAMPSCDHSAVLAALPYPSEGRLRQLMSRTLAEEEMQQGYAAMVKAAMERLSANFRRDTINIALSHIFVRGCMECPESENQIQQVGGIYAVDASVFPATAQYIALGHLHRPQALGGAVPGRYAGSPLQYSFAETGQAKSVTLVDVVPGESAAVREILLTAGKPLVKWRATAGLEQVYRWVEEGRDAAAWIDLELSVTQPLTMDQIQTLRRIQPGFVTIRPVIHLTGEGVDKLNELRHLSAEQMFARFYERQTGGAVAEPGLIKLFLDLTGETESFDDPKEREEANETA</sequence>
<dbReference type="Gene3D" id="3.60.21.10">
    <property type="match status" value="1"/>
</dbReference>
<evidence type="ECO:0000256" key="3">
    <source>
        <dbReference type="ARBA" id="ARBA00013365"/>
    </source>
</evidence>
<dbReference type="Pfam" id="PF12320">
    <property type="entry name" value="SbcD_C"/>
    <property type="match status" value="1"/>
</dbReference>
<dbReference type="PANTHER" id="PTHR30337:SF0">
    <property type="entry name" value="NUCLEASE SBCCD SUBUNIT D"/>
    <property type="match status" value="1"/>
</dbReference>
<dbReference type="GO" id="GO:0006310">
    <property type="term" value="P:DNA recombination"/>
    <property type="evidence" value="ECO:0007669"/>
    <property type="project" value="UniProtKB-KW"/>
</dbReference>
<evidence type="ECO:0000313" key="11">
    <source>
        <dbReference type="Proteomes" id="UP000277811"/>
    </source>
</evidence>
<evidence type="ECO:0000256" key="1">
    <source>
        <dbReference type="ARBA" id="ARBA00010555"/>
    </source>
</evidence>
<dbReference type="SUPFAM" id="SSF56300">
    <property type="entry name" value="Metallo-dependent phosphatases"/>
    <property type="match status" value="1"/>
</dbReference>
<dbReference type="Pfam" id="PF00149">
    <property type="entry name" value="Metallophos"/>
    <property type="match status" value="1"/>
</dbReference>
<dbReference type="CDD" id="cd00840">
    <property type="entry name" value="MPP_Mre11_N"/>
    <property type="match status" value="1"/>
</dbReference>
<proteinExistence type="inferred from homology"/>
<dbReference type="GO" id="GO:0008408">
    <property type="term" value="F:3'-5' exonuclease activity"/>
    <property type="evidence" value="ECO:0007669"/>
    <property type="project" value="InterPro"/>
</dbReference>
<evidence type="ECO:0000259" key="9">
    <source>
        <dbReference type="Pfam" id="PF12320"/>
    </source>
</evidence>
<evidence type="ECO:0000256" key="7">
    <source>
        <dbReference type="RuleBase" id="RU363069"/>
    </source>
</evidence>
<dbReference type="GO" id="GO:0004519">
    <property type="term" value="F:endonuclease activity"/>
    <property type="evidence" value="ECO:0007669"/>
    <property type="project" value="UniProtKB-KW"/>
</dbReference>
<dbReference type="InterPro" id="IPR004843">
    <property type="entry name" value="Calcineurin-like_PHP"/>
</dbReference>